<protein>
    <submittedName>
        <fullName evidence="1">Uncharacterized protein</fullName>
    </submittedName>
</protein>
<evidence type="ECO:0000313" key="1">
    <source>
        <dbReference type="EMBL" id="WVZ87451.1"/>
    </source>
</evidence>
<reference evidence="1 2" key="1">
    <citation type="submission" date="2024-02" db="EMBL/GenBank/DDBJ databases">
        <title>High-quality chromosome-scale genome assembly of Pensacola bahiagrass (Paspalum notatum Flugge var. saurae).</title>
        <authorList>
            <person name="Vega J.M."/>
            <person name="Podio M."/>
            <person name="Orjuela J."/>
            <person name="Siena L.A."/>
            <person name="Pessino S.C."/>
            <person name="Combes M.C."/>
            <person name="Mariac C."/>
            <person name="Albertini E."/>
            <person name="Pupilli F."/>
            <person name="Ortiz J.P.A."/>
            <person name="Leblanc O."/>
        </authorList>
    </citation>
    <scope>NUCLEOTIDE SEQUENCE [LARGE SCALE GENOMIC DNA]</scope>
    <source>
        <strain evidence="1">R1</strain>
        <tissue evidence="1">Leaf</tissue>
    </source>
</reference>
<sequence length="112" mass="12493">MPHSRSGAAPSHGTVTGAPPRFCNDGCVAVVLSPPYWRVEPMGLQMSIIYQFKKYLKAANVVWSWRMESNGFGKNCVGIRKQSVFTHSSVWAKCSTHKLASCWEKAKLSENF</sequence>
<accession>A0AAQ3U8Y5</accession>
<organism evidence="1 2">
    <name type="scientific">Paspalum notatum var. saurae</name>
    <dbReference type="NCBI Taxonomy" id="547442"/>
    <lineage>
        <taxon>Eukaryota</taxon>
        <taxon>Viridiplantae</taxon>
        <taxon>Streptophyta</taxon>
        <taxon>Embryophyta</taxon>
        <taxon>Tracheophyta</taxon>
        <taxon>Spermatophyta</taxon>
        <taxon>Magnoliopsida</taxon>
        <taxon>Liliopsida</taxon>
        <taxon>Poales</taxon>
        <taxon>Poaceae</taxon>
        <taxon>PACMAD clade</taxon>
        <taxon>Panicoideae</taxon>
        <taxon>Andropogonodae</taxon>
        <taxon>Paspaleae</taxon>
        <taxon>Paspalinae</taxon>
        <taxon>Paspalum</taxon>
    </lineage>
</organism>
<proteinExistence type="predicted"/>
<dbReference type="EMBL" id="CP144751">
    <property type="protein sequence ID" value="WVZ87451.1"/>
    <property type="molecule type" value="Genomic_DNA"/>
</dbReference>
<gene>
    <name evidence="1" type="ORF">U9M48_034087</name>
</gene>
<evidence type="ECO:0000313" key="2">
    <source>
        <dbReference type="Proteomes" id="UP001341281"/>
    </source>
</evidence>
<dbReference type="Proteomes" id="UP001341281">
    <property type="component" value="Chromosome 07"/>
</dbReference>
<name>A0AAQ3U8Y5_PASNO</name>
<keyword evidence="2" id="KW-1185">Reference proteome</keyword>
<dbReference type="AlphaFoldDB" id="A0AAQ3U8Y5"/>